<keyword evidence="1" id="KW-1133">Transmembrane helix</keyword>
<reference evidence="2" key="1">
    <citation type="journal article" date="2020" name="Stud. Mycol.">
        <title>101 Dothideomycetes genomes: a test case for predicting lifestyles and emergence of pathogens.</title>
        <authorList>
            <person name="Haridas S."/>
            <person name="Albert R."/>
            <person name="Binder M."/>
            <person name="Bloem J."/>
            <person name="Labutti K."/>
            <person name="Salamov A."/>
            <person name="Andreopoulos B."/>
            <person name="Baker S."/>
            <person name="Barry K."/>
            <person name="Bills G."/>
            <person name="Bluhm B."/>
            <person name="Cannon C."/>
            <person name="Castanera R."/>
            <person name="Culley D."/>
            <person name="Daum C."/>
            <person name="Ezra D."/>
            <person name="Gonzalez J."/>
            <person name="Henrissat B."/>
            <person name="Kuo A."/>
            <person name="Liang C."/>
            <person name="Lipzen A."/>
            <person name="Lutzoni F."/>
            <person name="Magnuson J."/>
            <person name="Mondo S."/>
            <person name="Nolan M."/>
            <person name="Ohm R."/>
            <person name="Pangilinan J."/>
            <person name="Park H.-J."/>
            <person name="Ramirez L."/>
            <person name="Alfaro M."/>
            <person name="Sun H."/>
            <person name="Tritt A."/>
            <person name="Yoshinaga Y."/>
            <person name="Zwiers L.-H."/>
            <person name="Turgeon B."/>
            <person name="Goodwin S."/>
            <person name="Spatafora J."/>
            <person name="Crous P."/>
            <person name="Grigoriev I."/>
        </authorList>
    </citation>
    <scope>NUCLEOTIDE SEQUENCE</scope>
    <source>
        <strain evidence="2">CBS 113818</strain>
    </source>
</reference>
<accession>A0A6A7AJ16</accession>
<keyword evidence="1" id="KW-0812">Transmembrane</keyword>
<evidence type="ECO:0000313" key="3">
    <source>
        <dbReference type="Proteomes" id="UP000799424"/>
    </source>
</evidence>
<gene>
    <name evidence="2" type="ORF">CC86DRAFT_7786</name>
</gene>
<name>A0A6A7AJ16_9PLEO</name>
<protein>
    <submittedName>
        <fullName evidence="2">Uncharacterized protein</fullName>
    </submittedName>
</protein>
<evidence type="ECO:0000256" key="1">
    <source>
        <dbReference type="SAM" id="Phobius"/>
    </source>
</evidence>
<dbReference type="Proteomes" id="UP000799424">
    <property type="component" value="Unassembled WGS sequence"/>
</dbReference>
<dbReference type="EMBL" id="MU006216">
    <property type="protein sequence ID" value="KAF2833292.1"/>
    <property type="molecule type" value="Genomic_DNA"/>
</dbReference>
<feature type="transmembrane region" description="Helical" evidence="1">
    <location>
        <begin position="48"/>
        <end position="70"/>
    </location>
</feature>
<keyword evidence="1" id="KW-0472">Membrane</keyword>
<proteinExistence type="predicted"/>
<organism evidence="2 3">
    <name type="scientific">Ophiobolus disseminans</name>
    <dbReference type="NCBI Taxonomy" id="1469910"/>
    <lineage>
        <taxon>Eukaryota</taxon>
        <taxon>Fungi</taxon>
        <taxon>Dikarya</taxon>
        <taxon>Ascomycota</taxon>
        <taxon>Pezizomycotina</taxon>
        <taxon>Dothideomycetes</taxon>
        <taxon>Pleosporomycetidae</taxon>
        <taxon>Pleosporales</taxon>
        <taxon>Pleosporineae</taxon>
        <taxon>Phaeosphaeriaceae</taxon>
        <taxon>Ophiobolus</taxon>
    </lineage>
</organism>
<sequence length="71" mass="8241">MESQWYLHCGYAMFQLAGKSNARSTTSRKLLFEINQTRHCARRVRESLYALVSFNFTQISLCTLPGFLMLC</sequence>
<keyword evidence="3" id="KW-1185">Reference proteome</keyword>
<dbReference type="AlphaFoldDB" id="A0A6A7AJ16"/>
<evidence type="ECO:0000313" key="2">
    <source>
        <dbReference type="EMBL" id="KAF2833292.1"/>
    </source>
</evidence>